<sequence>MNTAGSLLAAGTRASNHARLALRTARPTRWRFSSSACTAAAIDSPASTAEPDDRPIIAVDMPLEFTKEHRQQVAPLMRRLANLAAVRNMMDGTECVREEFHWPAGMSRMIQAPETLVYGALATIDDFPLVPLVFRWQSGRTPSHLNATAYNASFKGHAQQPCELSSNLRVPGLSMVQYLGEGLKFKSTTMANMAAVHPGVVAALLDDITARVSFSNAPDKATFTANLQLDYLEPVRGGSFVVLDAWVTATEGRKTFVAAHLADALSGQILVRARSLFVRAQ</sequence>
<evidence type="ECO:0000313" key="2">
    <source>
        <dbReference type="Proteomes" id="UP001139981"/>
    </source>
</evidence>
<evidence type="ECO:0000313" key="1">
    <source>
        <dbReference type="EMBL" id="KAJ2896210.1"/>
    </source>
</evidence>
<reference evidence="1" key="1">
    <citation type="submission" date="2022-07" db="EMBL/GenBank/DDBJ databases">
        <title>Phylogenomic reconstructions and comparative analyses of Kickxellomycotina fungi.</title>
        <authorList>
            <person name="Reynolds N.K."/>
            <person name="Stajich J.E."/>
            <person name="Barry K."/>
            <person name="Grigoriev I.V."/>
            <person name="Crous P."/>
            <person name="Smith M.E."/>
        </authorList>
    </citation>
    <scope>NUCLEOTIDE SEQUENCE</scope>
    <source>
        <strain evidence="1">CBS 190363</strain>
    </source>
</reference>
<dbReference type="EMBL" id="JANBVB010000216">
    <property type="protein sequence ID" value="KAJ2896210.1"/>
    <property type="molecule type" value="Genomic_DNA"/>
</dbReference>
<keyword evidence="2" id="KW-1185">Reference proteome</keyword>
<gene>
    <name evidence="1" type="ORF">IWW38_002086</name>
</gene>
<dbReference type="Proteomes" id="UP001139981">
    <property type="component" value="Unassembled WGS sequence"/>
</dbReference>
<protein>
    <submittedName>
        <fullName evidence="1">Uncharacterized protein</fullName>
    </submittedName>
</protein>
<comment type="caution">
    <text evidence="1">The sequence shown here is derived from an EMBL/GenBank/DDBJ whole genome shotgun (WGS) entry which is preliminary data.</text>
</comment>
<proteinExistence type="predicted"/>
<name>A0ACC1M4I3_9FUNG</name>
<organism evidence="1 2">
    <name type="scientific">Coemansia aciculifera</name>
    <dbReference type="NCBI Taxonomy" id="417176"/>
    <lineage>
        <taxon>Eukaryota</taxon>
        <taxon>Fungi</taxon>
        <taxon>Fungi incertae sedis</taxon>
        <taxon>Zoopagomycota</taxon>
        <taxon>Kickxellomycotina</taxon>
        <taxon>Kickxellomycetes</taxon>
        <taxon>Kickxellales</taxon>
        <taxon>Kickxellaceae</taxon>
        <taxon>Coemansia</taxon>
    </lineage>
</organism>
<accession>A0ACC1M4I3</accession>